<dbReference type="Pfam" id="PF00240">
    <property type="entry name" value="ubiquitin"/>
    <property type="match status" value="1"/>
</dbReference>
<dbReference type="AlphaFoldDB" id="A0AAD7D329"/>
<dbReference type="PROSITE" id="PS50053">
    <property type="entry name" value="UBIQUITIN_2"/>
    <property type="match status" value="1"/>
</dbReference>
<feature type="domain" description="Ubiquitin-like" evidence="2">
    <location>
        <begin position="23"/>
        <end position="94"/>
    </location>
</feature>
<proteinExistence type="predicted"/>
<sequence length="342" mass="38342">MIQRRVYLLHSSSILSPSMADIISLVVSHRGIQHQISVSLGSTLADLRATLEDLTTVPPSLQKLLYKNSTKGPYDSETTLREAGLKEGTKIQMVGSTLQELGGLQAKEAEERKRDRILRERALKAPVKVRSTATASTSDHLYRFHELIPLPNLPNPDSALAVLRRLANDKAIRHVMQLHKFSVGVLTELNPRERPDLLGLNTNRGEEIKLRIRTDSFDGFRVYSEVRRTLCHELAHNVFGPHDNDFKELNSQLNREVAEFERAAAEGTHRLQAGDMYEPESLENDALTSHILGGSSRSPNSFNPDSVEERRRRMLEAALNRLQKEEEELENSCGTAGPAETT</sequence>
<organism evidence="4 5">
    <name type="scientific">Mycena rosella</name>
    <name type="common">Pink bonnet</name>
    <name type="synonym">Agaricus rosellus</name>
    <dbReference type="NCBI Taxonomy" id="1033263"/>
    <lineage>
        <taxon>Eukaryota</taxon>
        <taxon>Fungi</taxon>
        <taxon>Dikarya</taxon>
        <taxon>Basidiomycota</taxon>
        <taxon>Agaricomycotina</taxon>
        <taxon>Agaricomycetes</taxon>
        <taxon>Agaricomycetidae</taxon>
        <taxon>Agaricales</taxon>
        <taxon>Marasmiineae</taxon>
        <taxon>Mycenaceae</taxon>
        <taxon>Mycena</taxon>
    </lineage>
</organism>
<dbReference type="GO" id="GO:0070628">
    <property type="term" value="F:proteasome binding"/>
    <property type="evidence" value="ECO:0007669"/>
    <property type="project" value="TreeGrafter"/>
</dbReference>
<dbReference type="SUPFAM" id="SSF54236">
    <property type="entry name" value="Ubiquitin-like"/>
    <property type="match status" value="1"/>
</dbReference>
<dbReference type="PANTHER" id="PTHR47795:SF1">
    <property type="entry name" value="DNA-DEPENDENT METALLOPROTEASE WSS1 HOMOLOG 2"/>
    <property type="match status" value="1"/>
</dbReference>
<evidence type="ECO:0000259" key="3">
    <source>
        <dbReference type="PROSITE" id="PS51397"/>
    </source>
</evidence>
<feature type="region of interest" description="Disordered" evidence="1">
    <location>
        <begin position="290"/>
        <end position="311"/>
    </location>
</feature>
<dbReference type="Gene3D" id="3.10.20.90">
    <property type="entry name" value="Phosphatidylinositol 3-kinase Catalytic Subunit, Chain A, domain 1"/>
    <property type="match status" value="1"/>
</dbReference>
<feature type="compositionally biased region" description="Polar residues" evidence="1">
    <location>
        <begin position="295"/>
        <end position="304"/>
    </location>
</feature>
<dbReference type="InterPro" id="IPR029071">
    <property type="entry name" value="Ubiquitin-like_domsf"/>
</dbReference>
<reference evidence="4" key="1">
    <citation type="submission" date="2023-03" db="EMBL/GenBank/DDBJ databases">
        <title>Massive genome expansion in bonnet fungi (Mycena s.s.) driven by repeated elements and novel gene families across ecological guilds.</title>
        <authorList>
            <consortium name="Lawrence Berkeley National Laboratory"/>
            <person name="Harder C.B."/>
            <person name="Miyauchi S."/>
            <person name="Viragh M."/>
            <person name="Kuo A."/>
            <person name="Thoen E."/>
            <person name="Andreopoulos B."/>
            <person name="Lu D."/>
            <person name="Skrede I."/>
            <person name="Drula E."/>
            <person name="Henrissat B."/>
            <person name="Morin E."/>
            <person name="Kohler A."/>
            <person name="Barry K."/>
            <person name="LaButti K."/>
            <person name="Morin E."/>
            <person name="Salamov A."/>
            <person name="Lipzen A."/>
            <person name="Mereny Z."/>
            <person name="Hegedus B."/>
            <person name="Baldrian P."/>
            <person name="Stursova M."/>
            <person name="Weitz H."/>
            <person name="Taylor A."/>
            <person name="Grigoriev I.V."/>
            <person name="Nagy L.G."/>
            <person name="Martin F."/>
            <person name="Kauserud H."/>
        </authorList>
    </citation>
    <scope>NUCLEOTIDE SEQUENCE</scope>
    <source>
        <strain evidence="4">CBHHK067</strain>
    </source>
</reference>
<dbReference type="SMART" id="SM00213">
    <property type="entry name" value="UBQ"/>
    <property type="match status" value="1"/>
</dbReference>
<evidence type="ECO:0000313" key="4">
    <source>
        <dbReference type="EMBL" id="KAJ7675484.1"/>
    </source>
</evidence>
<name>A0AAD7D329_MYCRO</name>
<dbReference type="EMBL" id="JARKIE010000148">
    <property type="protein sequence ID" value="KAJ7675484.1"/>
    <property type="molecule type" value="Genomic_DNA"/>
</dbReference>
<protein>
    <submittedName>
        <fullName evidence="4">WLM domain-containing protein</fullName>
    </submittedName>
</protein>
<keyword evidence="5" id="KW-1185">Reference proteome</keyword>
<dbReference type="Pfam" id="PF08325">
    <property type="entry name" value="WLM"/>
    <property type="match status" value="1"/>
</dbReference>
<dbReference type="InterPro" id="IPR000626">
    <property type="entry name" value="Ubiquitin-like_dom"/>
</dbReference>
<dbReference type="PROSITE" id="PS51397">
    <property type="entry name" value="WLM"/>
    <property type="match status" value="1"/>
</dbReference>
<dbReference type="PANTHER" id="PTHR47795">
    <property type="entry name" value="UBIQUITIN AND WLM DOMAIN-CONTAINING METALLOPROTEASE SPCC1442.07C"/>
    <property type="match status" value="1"/>
</dbReference>
<evidence type="ECO:0000256" key="1">
    <source>
        <dbReference type="SAM" id="MobiDB-lite"/>
    </source>
</evidence>
<feature type="region of interest" description="Disordered" evidence="1">
    <location>
        <begin position="323"/>
        <end position="342"/>
    </location>
</feature>
<feature type="domain" description="WLM" evidence="3">
    <location>
        <begin position="135"/>
        <end position="323"/>
    </location>
</feature>
<comment type="caution">
    <text evidence="4">The sequence shown here is derived from an EMBL/GenBank/DDBJ whole genome shotgun (WGS) entry which is preliminary data.</text>
</comment>
<dbReference type="InterPro" id="IPR013536">
    <property type="entry name" value="WLM_dom"/>
</dbReference>
<evidence type="ECO:0000259" key="2">
    <source>
        <dbReference type="PROSITE" id="PS50053"/>
    </source>
</evidence>
<gene>
    <name evidence="4" type="ORF">B0H17DRAFT_1016320</name>
</gene>
<evidence type="ECO:0000313" key="5">
    <source>
        <dbReference type="Proteomes" id="UP001221757"/>
    </source>
</evidence>
<dbReference type="Proteomes" id="UP001221757">
    <property type="component" value="Unassembled WGS sequence"/>
</dbReference>
<accession>A0AAD7D329</accession>